<proteinExistence type="predicted"/>
<comment type="caution">
    <text evidence="1">The sequence shown here is derived from an EMBL/GenBank/DDBJ whole genome shotgun (WGS) entry which is preliminary data.</text>
</comment>
<dbReference type="AlphaFoldDB" id="A0A645J4A5"/>
<dbReference type="EMBL" id="VSSQ01131208">
    <property type="protein sequence ID" value="MPN58478.1"/>
    <property type="molecule type" value="Genomic_DNA"/>
</dbReference>
<name>A0A645J4A5_9ZZZZ</name>
<organism evidence="1">
    <name type="scientific">bioreactor metagenome</name>
    <dbReference type="NCBI Taxonomy" id="1076179"/>
    <lineage>
        <taxon>unclassified sequences</taxon>
        <taxon>metagenomes</taxon>
        <taxon>ecological metagenomes</taxon>
    </lineage>
</organism>
<protein>
    <submittedName>
        <fullName evidence="1">Uncharacterized protein</fullName>
    </submittedName>
</protein>
<gene>
    <name evidence="1" type="ORF">SDC9_206183</name>
</gene>
<accession>A0A645J4A5</accession>
<sequence>MTLFLSTDAPDPFTVIVSANSIKVFASPTTSFSPEDIVMFEIIVEYEVVASLFFVHPVMPVHKANPIIIVISFLFINFPPRNFYTSYTNHFSIYYS</sequence>
<reference evidence="1" key="1">
    <citation type="submission" date="2019-08" db="EMBL/GenBank/DDBJ databases">
        <authorList>
            <person name="Kucharzyk K."/>
            <person name="Murdoch R.W."/>
            <person name="Higgins S."/>
            <person name="Loffler F."/>
        </authorList>
    </citation>
    <scope>NUCLEOTIDE SEQUENCE</scope>
</reference>
<evidence type="ECO:0000313" key="1">
    <source>
        <dbReference type="EMBL" id="MPN58478.1"/>
    </source>
</evidence>